<protein>
    <recommendedName>
        <fullName evidence="2">histidine kinase</fullName>
        <ecNumber evidence="2">2.7.13.3</ecNumber>
    </recommendedName>
</protein>
<dbReference type="Gene3D" id="3.30.565.10">
    <property type="entry name" value="Histidine kinase-like ATPase, C-terminal domain"/>
    <property type="match status" value="1"/>
</dbReference>
<sequence length="446" mass="50219">MSNKELYKLKKQLQLINETVSNDVYNLGEQFFEKIVIKLNKALDADYTFIGKLSENHNSVETLSLVNTEGVLENITYDLKHTPCQNVIGQNPCSYLKNIPELFPNDQLLIDMEIEAYVGVPLYDSKKEPTGILVCLFKNEIKDTYAIESILMIFASRASAELEHMKLYDSLEKYQKKLEVKVDERTKELNQKNKELESSNQELAKTLESLQKAQIQLIQSEKMATLGILTSGVAHEINNPLNYIIGAQIGLSNYFENHKSLDAENTNILLESINIGVKRISNILNGLNQFSRNNKNMDEDCDIHSILDNCFEMLSSLTKHKIDTIKNYSETVLMVKGNSGKLHQVFLNILSNSIQSIKEQGEIKVVTTLKEKEVIIEIEDNGHGIEKDILHKISDPFFTTKPPGQGTGLGLSISTSIINDHKGTLKFNSEPNIGTTVTVTLPLKQN</sequence>
<dbReference type="SUPFAM" id="SSF55874">
    <property type="entry name" value="ATPase domain of HSP90 chaperone/DNA topoisomerase II/histidine kinase"/>
    <property type="match status" value="1"/>
</dbReference>
<keyword evidence="7" id="KW-1185">Reference proteome</keyword>
<dbReference type="PANTHER" id="PTHR43065">
    <property type="entry name" value="SENSOR HISTIDINE KINASE"/>
    <property type="match status" value="1"/>
</dbReference>
<dbReference type="InterPro" id="IPR036890">
    <property type="entry name" value="HATPase_C_sf"/>
</dbReference>
<feature type="coiled-coil region" evidence="4">
    <location>
        <begin position="157"/>
        <end position="216"/>
    </location>
</feature>
<dbReference type="SMART" id="SM00388">
    <property type="entry name" value="HisKA"/>
    <property type="match status" value="1"/>
</dbReference>
<dbReference type="PRINTS" id="PR00344">
    <property type="entry name" value="BCTRLSENSOR"/>
</dbReference>
<dbReference type="Gene3D" id="3.30.450.40">
    <property type="match status" value="1"/>
</dbReference>
<dbReference type="STRING" id="1195760.SAMN05444281_0709"/>
<dbReference type="SUPFAM" id="SSF47384">
    <property type="entry name" value="Homodimeric domain of signal transducing histidine kinase"/>
    <property type="match status" value="1"/>
</dbReference>
<evidence type="ECO:0000256" key="4">
    <source>
        <dbReference type="SAM" id="Coils"/>
    </source>
</evidence>
<dbReference type="EC" id="2.7.13.3" evidence="2"/>
<dbReference type="Pfam" id="PF00512">
    <property type="entry name" value="HisKA"/>
    <property type="match status" value="1"/>
</dbReference>
<dbReference type="GO" id="GO:0000155">
    <property type="term" value="F:phosphorelay sensor kinase activity"/>
    <property type="evidence" value="ECO:0007669"/>
    <property type="project" value="InterPro"/>
</dbReference>
<evidence type="ECO:0000313" key="6">
    <source>
        <dbReference type="EMBL" id="SHH46060.1"/>
    </source>
</evidence>
<dbReference type="Proteomes" id="UP000184109">
    <property type="component" value="Unassembled WGS sequence"/>
</dbReference>
<organism evidence="6 7">
    <name type="scientific">Wenyingzhuangia marina</name>
    <dbReference type="NCBI Taxonomy" id="1195760"/>
    <lineage>
        <taxon>Bacteria</taxon>
        <taxon>Pseudomonadati</taxon>
        <taxon>Bacteroidota</taxon>
        <taxon>Flavobacteriia</taxon>
        <taxon>Flavobacteriales</taxon>
        <taxon>Flavobacteriaceae</taxon>
        <taxon>Wenyingzhuangia</taxon>
    </lineage>
</organism>
<comment type="catalytic activity">
    <reaction evidence="1">
        <text>ATP + protein L-histidine = ADP + protein N-phospho-L-histidine.</text>
        <dbReference type="EC" id="2.7.13.3"/>
    </reaction>
</comment>
<feature type="domain" description="Histidine kinase" evidence="5">
    <location>
        <begin position="232"/>
        <end position="445"/>
    </location>
</feature>
<name>A0A1M5T640_9FLAO</name>
<dbReference type="Pfam" id="PF02518">
    <property type="entry name" value="HATPase_c"/>
    <property type="match status" value="1"/>
</dbReference>
<dbReference type="SMART" id="SM00387">
    <property type="entry name" value="HATPase_c"/>
    <property type="match status" value="1"/>
</dbReference>
<dbReference type="InterPro" id="IPR003594">
    <property type="entry name" value="HATPase_dom"/>
</dbReference>
<dbReference type="OrthoDB" id="9806995at2"/>
<evidence type="ECO:0000313" key="7">
    <source>
        <dbReference type="Proteomes" id="UP000184109"/>
    </source>
</evidence>
<dbReference type="InterPro" id="IPR005467">
    <property type="entry name" value="His_kinase_dom"/>
</dbReference>
<dbReference type="AlphaFoldDB" id="A0A1M5T640"/>
<accession>A0A1M5T640</accession>
<dbReference type="InterPro" id="IPR036097">
    <property type="entry name" value="HisK_dim/P_sf"/>
</dbReference>
<keyword evidence="4" id="KW-0175">Coiled coil</keyword>
<dbReference type="Gene3D" id="1.10.287.130">
    <property type="match status" value="1"/>
</dbReference>
<dbReference type="SUPFAM" id="SSF55781">
    <property type="entry name" value="GAF domain-like"/>
    <property type="match status" value="1"/>
</dbReference>
<dbReference type="RefSeq" id="WP_073118278.1">
    <property type="nucleotide sequence ID" value="NZ_BMEN01000001.1"/>
</dbReference>
<keyword evidence="3" id="KW-0597">Phosphoprotein</keyword>
<evidence type="ECO:0000256" key="1">
    <source>
        <dbReference type="ARBA" id="ARBA00000085"/>
    </source>
</evidence>
<keyword evidence="6" id="KW-0808">Transferase</keyword>
<dbReference type="InterPro" id="IPR003661">
    <property type="entry name" value="HisK_dim/P_dom"/>
</dbReference>
<dbReference type="PROSITE" id="PS50109">
    <property type="entry name" value="HIS_KIN"/>
    <property type="match status" value="1"/>
</dbReference>
<reference evidence="7" key="1">
    <citation type="submission" date="2016-11" db="EMBL/GenBank/DDBJ databases">
        <authorList>
            <person name="Varghese N."/>
            <person name="Submissions S."/>
        </authorList>
    </citation>
    <scope>NUCLEOTIDE SEQUENCE [LARGE SCALE GENOMIC DNA]</scope>
    <source>
        <strain evidence="7">DSM 100572</strain>
    </source>
</reference>
<keyword evidence="6" id="KW-0418">Kinase</keyword>
<evidence type="ECO:0000256" key="3">
    <source>
        <dbReference type="ARBA" id="ARBA00022553"/>
    </source>
</evidence>
<dbReference type="EMBL" id="FQXQ01000001">
    <property type="protein sequence ID" value="SHH46060.1"/>
    <property type="molecule type" value="Genomic_DNA"/>
</dbReference>
<dbReference type="InterPro" id="IPR029016">
    <property type="entry name" value="GAF-like_dom_sf"/>
</dbReference>
<evidence type="ECO:0000259" key="5">
    <source>
        <dbReference type="PROSITE" id="PS50109"/>
    </source>
</evidence>
<gene>
    <name evidence="6" type="ORF">SAMN05444281_0709</name>
</gene>
<dbReference type="CDD" id="cd00082">
    <property type="entry name" value="HisKA"/>
    <property type="match status" value="1"/>
</dbReference>
<evidence type="ECO:0000256" key="2">
    <source>
        <dbReference type="ARBA" id="ARBA00012438"/>
    </source>
</evidence>
<dbReference type="PANTHER" id="PTHR43065:SF50">
    <property type="entry name" value="HISTIDINE KINASE"/>
    <property type="match status" value="1"/>
</dbReference>
<proteinExistence type="predicted"/>
<dbReference type="InterPro" id="IPR004358">
    <property type="entry name" value="Sig_transdc_His_kin-like_C"/>
</dbReference>